<dbReference type="Proteomes" id="UP000095463">
    <property type="component" value="Unassembled WGS sequence"/>
</dbReference>
<comment type="pathway">
    <text evidence="2">Glycan biosynthesis; alginate biosynthesis.</text>
</comment>
<dbReference type="GO" id="GO:0042121">
    <property type="term" value="P:alginic acid biosynthetic process"/>
    <property type="evidence" value="ECO:0007669"/>
    <property type="project" value="UniProtKB-UniPathway"/>
</dbReference>
<dbReference type="InterPro" id="IPR031811">
    <property type="entry name" value="ALGX/ALGJ_SGNH-like"/>
</dbReference>
<evidence type="ECO:0000256" key="7">
    <source>
        <dbReference type="SAM" id="Phobius"/>
    </source>
</evidence>
<dbReference type="GO" id="GO:0042597">
    <property type="term" value="C:periplasmic space"/>
    <property type="evidence" value="ECO:0007669"/>
    <property type="project" value="UniProtKB-SubCell"/>
</dbReference>
<evidence type="ECO:0000256" key="3">
    <source>
        <dbReference type="ARBA" id="ARBA00022679"/>
    </source>
</evidence>
<evidence type="ECO:0000256" key="1">
    <source>
        <dbReference type="ARBA" id="ARBA00004418"/>
    </source>
</evidence>
<evidence type="ECO:0000313" key="10">
    <source>
        <dbReference type="Proteomes" id="UP000095463"/>
    </source>
</evidence>
<organism evidence="9 10">
    <name type="scientific">Devosia insulae DS-56</name>
    <dbReference type="NCBI Taxonomy" id="1116389"/>
    <lineage>
        <taxon>Bacteria</taxon>
        <taxon>Pseudomonadati</taxon>
        <taxon>Pseudomonadota</taxon>
        <taxon>Alphaproteobacteria</taxon>
        <taxon>Hyphomicrobiales</taxon>
        <taxon>Devosiaceae</taxon>
        <taxon>Devosia</taxon>
    </lineage>
</organism>
<evidence type="ECO:0000256" key="2">
    <source>
        <dbReference type="ARBA" id="ARBA00005182"/>
    </source>
</evidence>
<feature type="domain" description="AlgX/AlgJ SGNH hydrolase-like" evidence="8">
    <location>
        <begin position="96"/>
        <end position="352"/>
    </location>
</feature>
<keyword evidence="7" id="KW-1133">Transmembrane helix</keyword>
<evidence type="ECO:0000256" key="5">
    <source>
        <dbReference type="ARBA" id="ARBA00022764"/>
    </source>
</evidence>
<keyword evidence="7" id="KW-0812">Transmembrane</keyword>
<sequence length="372" mass="39802">MTIESNLTAKTFASAAPAFALPVLFLGYAVVANYEFVTGLGRDIAEMPKTASAYLSGEAAAQIDTYYKKIMPHRLPSIDAMGAARYLAFREGRPGVVVGEDGWLFSKEEFEATLKRTPDLSEAAAGVTEVRDQLAAKGIELVVVPLPAKADIYREHVSYPAIPTDLERLYEDFRTVLDNAGINNIETRAPLLEAKAKGQLFLTTDTHWTPLGAEVVADAVGAALGKRDTPYSIADTAPVEREGDLSKFIVTGGLAPLVGLGPETVVPREASAPPAASSTDIFGPSSIPFVLTGTSYSANPQWSFGESLKVSLASDVLNLAEEGKGPVAPMRAFLDSATLRDTPPEVVIWEFPIRYLGQTQLWNAEPAKAATE</sequence>
<dbReference type="Pfam" id="PF16822">
    <property type="entry name" value="ALGX"/>
    <property type="match status" value="1"/>
</dbReference>
<comment type="caution">
    <text evidence="9">The sequence shown here is derived from an EMBL/GenBank/DDBJ whole genome shotgun (WGS) entry which is preliminary data.</text>
</comment>
<comment type="subcellular location">
    <subcellularLocation>
        <location evidence="1">Periplasm</location>
    </subcellularLocation>
</comment>
<keyword evidence="5" id="KW-0574">Periplasm</keyword>
<gene>
    <name evidence="9" type="ORF">VW23_015900</name>
</gene>
<dbReference type="EMBL" id="LAJE02000156">
    <property type="protein sequence ID" value="OEO31504.1"/>
    <property type="molecule type" value="Genomic_DNA"/>
</dbReference>
<dbReference type="UniPathway" id="UPA00286"/>
<evidence type="ECO:0000256" key="4">
    <source>
        <dbReference type="ARBA" id="ARBA00022729"/>
    </source>
</evidence>
<feature type="transmembrane region" description="Helical" evidence="7">
    <location>
        <begin position="12"/>
        <end position="31"/>
    </location>
</feature>
<evidence type="ECO:0000313" key="9">
    <source>
        <dbReference type="EMBL" id="OEO31504.1"/>
    </source>
</evidence>
<proteinExistence type="predicted"/>
<evidence type="ECO:0000259" key="8">
    <source>
        <dbReference type="Pfam" id="PF16822"/>
    </source>
</evidence>
<dbReference type="AlphaFoldDB" id="A0A1E5XSK8"/>
<accession>A0A1E5XSK8</accession>
<dbReference type="OrthoDB" id="9760774at2"/>
<protein>
    <recommendedName>
        <fullName evidence="8">AlgX/AlgJ SGNH hydrolase-like domain-containing protein</fullName>
    </recommendedName>
</protein>
<keyword evidence="4" id="KW-0732">Signal</keyword>
<reference evidence="9 10" key="1">
    <citation type="journal article" date="2015" name="Genome Announc.">
        <title>Genome Assemblies of Three Soil-Associated Devosia species: D. insulae, D. limi, and D. soli.</title>
        <authorList>
            <person name="Hassan Y.I."/>
            <person name="Lepp D."/>
            <person name="Zhou T."/>
        </authorList>
    </citation>
    <scope>NUCLEOTIDE SEQUENCE [LARGE SCALE GENOMIC DNA]</scope>
    <source>
        <strain evidence="9 10">DS-56</strain>
    </source>
</reference>
<keyword evidence="3" id="KW-0808">Transferase</keyword>
<keyword evidence="10" id="KW-1185">Reference proteome</keyword>
<name>A0A1E5XSK8_9HYPH</name>
<keyword evidence="6" id="KW-0016">Alginate biosynthesis</keyword>
<dbReference type="GO" id="GO:0016740">
    <property type="term" value="F:transferase activity"/>
    <property type="evidence" value="ECO:0007669"/>
    <property type="project" value="UniProtKB-KW"/>
</dbReference>
<evidence type="ECO:0000256" key="6">
    <source>
        <dbReference type="ARBA" id="ARBA00022841"/>
    </source>
</evidence>
<keyword evidence="7" id="KW-0472">Membrane</keyword>
<dbReference type="RefSeq" id="WP_069909311.1">
    <property type="nucleotide sequence ID" value="NZ_LAJE02000156.1"/>
</dbReference>